<dbReference type="PANTHER" id="PTHR20908:SF1">
    <property type="entry name" value="LD15586P"/>
    <property type="match status" value="1"/>
</dbReference>
<gene>
    <name evidence="1" type="ORF">ElyMa_002276400</name>
</gene>
<dbReference type="GO" id="GO:0017171">
    <property type="term" value="F:serine hydrolase activity"/>
    <property type="evidence" value="ECO:0007669"/>
    <property type="project" value="TreeGrafter"/>
</dbReference>
<dbReference type="Pfam" id="PF05705">
    <property type="entry name" value="DUF829"/>
    <property type="match status" value="1"/>
</dbReference>
<dbReference type="InterPro" id="IPR029058">
    <property type="entry name" value="AB_hydrolase_fold"/>
</dbReference>
<dbReference type="Proteomes" id="UP000762676">
    <property type="component" value="Unassembled WGS sequence"/>
</dbReference>
<comment type="caution">
    <text evidence="1">The sequence shown here is derived from an EMBL/GenBank/DDBJ whole genome shotgun (WGS) entry which is preliminary data.</text>
</comment>
<accession>A0AAV4G010</accession>
<keyword evidence="2" id="KW-1185">Reference proteome</keyword>
<keyword evidence="1" id="KW-0472">Membrane</keyword>
<evidence type="ECO:0000313" key="1">
    <source>
        <dbReference type="EMBL" id="GFR78912.1"/>
    </source>
</evidence>
<organism evidence="1 2">
    <name type="scientific">Elysia marginata</name>
    <dbReference type="NCBI Taxonomy" id="1093978"/>
    <lineage>
        <taxon>Eukaryota</taxon>
        <taxon>Metazoa</taxon>
        <taxon>Spiralia</taxon>
        <taxon>Lophotrochozoa</taxon>
        <taxon>Mollusca</taxon>
        <taxon>Gastropoda</taxon>
        <taxon>Heterobranchia</taxon>
        <taxon>Euthyneura</taxon>
        <taxon>Panpulmonata</taxon>
        <taxon>Sacoglossa</taxon>
        <taxon>Placobranchoidea</taxon>
        <taxon>Plakobranchidae</taxon>
        <taxon>Elysia</taxon>
    </lineage>
</organism>
<protein>
    <submittedName>
        <fullName evidence="1">Transmembrane protein 53</fullName>
    </submittedName>
</protein>
<dbReference type="InterPro" id="IPR008547">
    <property type="entry name" value="DUF829_TMEM53"/>
</dbReference>
<evidence type="ECO:0000313" key="2">
    <source>
        <dbReference type="Proteomes" id="UP000762676"/>
    </source>
</evidence>
<name>A0AAV4G010_9GAST</name>
<dbReference type="AlphaFoldDB" id="A0AAV4G010"/>
<sequence length="354" mass="40184">MVVAIVVVAVTVSIDAVVLIVKVAVAIVVKLVVAEMCSVLWAKQTRNPATPNRLEAKCSKPMADPSPNPKLESCGASARCHVIRAPQRDSWPWSEDPNKVLVLLITWLGAKERHILKYSDLYTKQGLDVLVVKSKAKDFIWPRNSIALAEQIYTVLETEMQDYDHIISHTMSVGSFNWTVLRMHMKEKEHADRICSKFRGQILDSVVAGVGKGGVLDETPAKGQQEIHALDRMVHGIVVAKKLNPVMQRMTELVCKAYFFMTKKRTVKFYEDALKFFREEPLKVPTLFLSSRDDPMCDSFVLEKLVDIWREKNVYVSIHVWDSSPHAQHYIHHKNAYESLHEDLFKEIFSSAAS</sequence>
<proteinExistence type="predicted"/>
<dbReference type="EMBL" id="BMAT01004715">
    <property type="protein sequence ID" value="GFR78912.1"/>
    <property type="molecule type" value="Genomic_DNA"/>
</dbReference>
<dbReference type="PANTHER" id="PTHR20908">
    <property type="entry name" value="LD15586P"/>
    <property type="match status" value="1"/>
</dbReference>
<keyword evidence="1" id="KW-0812">Transmembrane</keyword>
<dbReference type="SUPFAM" id="SSF53474">
    <property type="entry name" value="alpha/beta-Hydrolases"/>
    <property type="match status" value="1"/>
</dbReference>
<reference evidence="1 2" key="1">
    <citation type="journal article" date="2021" name="Elife">
        <title>Chloroplast acquisition without the gene transfer in kleptoplastic sea slugs, Plakobranchus ocellatus.</title>
        <authorList>
            <person name="Maeda T."/>
            <person name="Takahashi S."/>
            <person name="Yoshida T."/>
            <person name="Shimamura S."/>
            <person name="Takaki Y."/>
            <person name="Nagai Y."/>
            <person name="Toyoda A."/>
            <person name="Suzuki Y."/>
            <person name="Arimoto A."/>
            <person name="Ishii H."/>
            <person name="Satoh N."/>
            <person name="Nishiyama T."/>
            <person name="Hasebe M."/>
            <person name="Maruyama T."/>
            <person name="Minagawa J."/>
            <person name="Obokata J."/>
            <person name="Shigenobu S."/>
        </authorList>
    </citation>
    <scope>NUCLEOTIDE SEQUENCE [LARGE SCALE GENOMIC DNA]</scope>
</reference>